<dbReference type="InterPro" id="IPR036388">
    <property type="entry name" value="WH-like_DNA-bd_sf"/>
</dbReference>
<name>A0A1H9CSG8_9GAMM</name>
<dbReference type="GO" id="GO:0003677">
    <property type="term" value="F:DNA binding"/>
    <property type="evidence" value="ECO:0007669"/>
    <property type="project" value="UniProtKB-KW"/>
</dbReference>
<dbReference type="Pfam" id="PF01047">
    <property type="entry name" value="MarR"/>
    <property type="match status" value="1"/>
</dbReference>
<dbReference type="InterPro" id="IPR011991">
    <property type="entry name" value="ArsR-like_HTH"/>
</dbReference>
<dbReference type="EMBL" id="FOGB01000001">
    <property type="protein sequence ID" value="SEQ04017.1"/>
    <property type="molecule type" value="Genomic_DNA"/>
</dbReference>
<dbReference type="Proteomes" id="UP000198749">
    <property type="component" value="Unassembled WGS sequence"/>
</dbReference>
<sequence>MVFHSSKLEKYSPSSQFFDINEFPFYWIARVNALYSQEMEKTLKPLGMDIARWRVAVLLSLYGTLSISDIAEHAIGKLPTMTKIVYRMRDAGLVEVNASETDGRVTVVSLTDEGHDKVKMVLKTTEKKVFAKAFKGFTEPQIKKSTELLRRYFINMSAE</sequence>
<protein>
    <submittedName>
        <fullName evidence="2">DNA-binding transcriptional regulator, MarR family</fullName>
    </submittedName>
</protein>
<organism evidence="2 3">
    <name type="scientific">Amphritea atlantica</name>
    <dbReference type="NCBI Taxonomy" id="355243"/>
    <lineage>
        <taxon>Bacteria</taxon>
        <taxon>Pseudomonadati</taxon>
        <taxon>Pseudomonadota</taxon>
        <taxon>Gammaproteobacteria</taxon>
        <taxon>Oceanospirillales</taxon>
        <taxon>Oceanospirillaceae</taxon>
        <taxon>Amphritea</taxon>
    </lineage>
</organism>
<dbReference type="InterPro" id="IPR000835">
    <property type="entry name" value="HTH_MarR-typ"/>
</dbReference>
<dbReference type="PANTHER" id="PTHR33164:SF101">
    <property type="entry name" value="TRANSCRIPTIONAL REPRESSOR MPRA"/>
    <property type="match status" value="1"/>
</dbReference>
<dbReference type="STRING" id="355243.SAMN03080615_00135"/>
<evidence type="ECO:0000313" key="3">
    <source>
        <dbReference type="Proteomes" id="UP000198749"/>
    </source>
</evidence>
<keyword evidence="2" id="KW-0238">DNA-binding</keyword>
<dbReference type="Gene3D" id="1.10.10.10">
    <property type="entry name" value="Winged helix-like DNA-binding domain superfamily/Winged helix DNA-binding domain"/>
    <property type="match status" value="1"/>
</dbReference>
<proteinExistence type="predicted"/>
<feature type="domain" description="HTH marR-type" evidence="1">
    <location>
        <begin position="21"/>
        <end position="154"/>
    </location>
</feature>
<dbReference type="CDD" id="cd00090">
    <property type="entry name" value="HTH_ARSR"/>
    <property type="match status" value="1"/>
</dbReference>
<dbReference type="InterPro" id="IPR039422">
    <property type="entry name" value="MarR/SlyA-like"/>
</dbReference>
<dbReference type="PROSITE" id="PS50995">
    <property type="entry name" value="HTH_MARR_2"/>
    <property type="match status" value="1"/>
</dbReference>
<keyword evidence="3" id="KW-1185">Reference proteome</keyword>
<dbReference type="PANTHER" id="PTHR33164">
    <property type="entry name" value="TRANSCRIPTIONAL REGULATOR, MARR FAMILY"/>
    <property type="match status" value="1"/>
</dbReference>
<reference evidence="3" key="1">
    <citation type="submission" date="2016-10" db="EMBL/GenBank/DDBJ databases">
        <authorList>
            <person name="Varghese N."/>
            <person name="Submissions S."/>
        </authorList>
    </citation>
    <scope>NUCLEOTIDE SEQUENCE [LARGE SCALE GENOMIC DNA]</scope>
    <source>
        <strain evidence="3">DSM 18887</strain>
    </source>
</reference>
<dbReference type="RefSeq" id="WP_091352598.1">
    <property type="nucleotide sequence ID" value="NZ_AP025284.1"/>
</dbReference>
<dbReference type="GO" id="GO:0006950">
    <property type="term" value="P:response to stress"/>
    <property type="evidence" value="ECO:0007669"/>
    <property type="project" value="TreeGrafter"/>
</dbReference>
<dbReference type="GO" id="GO:0003700">
    <property type="term" value="F:DNA-binding transcription factor activity"/>
    <property type="evidence" value="ECO:0007669"/>
    <property type="project" value="InterPro"/>
</dbReference>
<evidence type="ECO:0000259" key="1">
    <source>
        <dbReference type="PROSITE" id="PS50995"/>
    </source>
</evidence>
<dbReference type="InterPro" id="IPR036390">
    <property type="entry name" value="WH_DNA-bd_sf"/>
</dbReference>
<gene>
    <name evidence="2" type="ORF">SAMN03080615_00135</name>
</gene>
<dbReference type="AlphaFoldDB" id="A0A1H9CSG8"/>
<dbReference type="OrthoDB" id="8684664at2"/>
<dbReference type="SMART" id="SM00347">
    <property type="entry name" value="HTH_MARR"/>
    <property type="match status" value="1"/>
</dbReference>
<evidence type="ECO:0000313" key="2">
    <source>
        <dbReference type="EMBL" id="SEQ04017.1"/>
    </source>
</evidence>
<dbReference type="SUPFAM" id="SSF46785">
    <property type="entry name" value="Winged helix' DNA-binding domain"/>
    <property type="match status" value="1"/>
</dbReference>
<accession>A0A1H9CSG8</accession>